<evidence type="ECO:0000313" key="9">
    <source>
        <dbReference type="EMBL" id="RTE55088.1"/>
    </source>
</evidence>
<comment type="subcellular location">
    <subcellularLocation>
        <location evidence="1 7">Cell outer membrane</location>
        <topology evidence="1 7">Multi-pass membrane protein</topology>
    </subcellularLocation>
</comment>
<dbReference type="EMBL" id="RQPJ01000001">
    <property type="protein sequence ID" value="RTE55088.1"/>
    <property type="molecule type" value="Genomic_DNA"/>
</dbReference>
<dbReference type="NCBIfam" id="TIGR04057">
    <property type="entry name" value="SusC_RagA_signa"/>
    <property type="match status" value="1"/>
</dbReference>
<dbReference type="SUPFAM" id="SSF56935">
    <property type="entry name" value="Porins"/>
    <property type="match status" value="1"/>
</dbReference>
<dbReference type="InterPro" id="IPR023997">
    <property type="entry name" value="TonB-dep_OMP_SusC/RagA_CS"/>
</dbReference>
<dbReference type="AlphaFoldDB" id="A0A3S0CR27"/>
<dbReference type="InterPro" id="IPR012910">
    <property type="entry name" value="Plug_dom"/>
</dbReference>
<evidence type="ECO:0000259" key="8">
    <source>
        <dbReference type="Pfam" id="PF07715"/>
    </source>
</evidence>
<evidence type="ECO:0000256" key="6">
    <source>
        <dbReference type="ARBA" id="ARBA00023237"/>
    </source>
</evidence>
<keyword evidence="4 7" id="KW-0812">Transmembrane</keyword>
<evidence type="ECO:0000256" key="2">
    <source>
        <dbReference type="ARBA" id="ARBA00022448"/>
    </source>
</evidence>
<evidence type="ECO:0000256" key="1">
    <source>
        <dbReference type="ARBA" id="ARBA00004571"/>
    </source>
</evidence>
<evidence type="ECO:0000313" key="10">
    <source>
        <dbReference type="Proteomes" id="UP000267585"/>
    </source>
</evidence>
<evidence type="ECO:0000256" key="4">
    <source>
        <dbReference type="ARBA" id="ARBA00022692"/>
    </source>
</evidence>
<dbReference type="InterPro" id="IPR037066">
    <property type="entry name" value="Plug_dom_sf"/>
</dbReference>
<dbReference type="OrthoDB" id="1404922at2"/>
<evidence type="ECO:0000256" key="7">
    <source>
        <dbReference type="PROSITE-ProRule" id="PRU01360"/>
    </source>
</evidence>
<name>A0A3S0CR27_9FLAO</name>
<dbReference type="InterPro" id="IPR008969">
    <property type="entry name" value="CarboxyPept-like_regulatory"/>
</dbReference>
<dbReference type="SUPFAM" id="SSF49464">
    <property type="entry name" value="Carboxypeptidase regulatory domain-like"/>
    <property type="match status" value="1"/>
</dbReference>
<dbReference type="Gene3D" id="2.170.130.10">
    <property type="entry name" value="TonB-dependent receptor, plug domain"/>
    <property type="match status" value="1"/>
</dbReference>
<gene>
    <name evidence="9" type="ORF">EHW67_00530</name>
</gene>
<dbReference type="InterPro" id="IPR039426">
    <property type="entry name" value="TonB-dep_rcpt-like"/>
</dbReference>
<dbReference type="NCBIfam" id="TIGR04056">
    <property type="entry name" value="OMP_RagA_SusC"/>
    <property type="match status" value="1"/>
</dbReference>
<keyword evidence="10" id="KW-1185">Reference proteome</keyword>
<dbReference type="Proteomes" id="UP000267585">
    <property type="component" value="Unassembled WGS sequence"/>
</dbReference>
<feature type="domain" description="TonB-dependent receptor plug" evidence="8">
    <location>
        <begin position="233"/>
        <end position="336"/>
    </location>
</feature>
<dbReference type="Gene3D" id="2.60.40.1120">
    <property type="entry name" value="Carboxypeptidase-like, regulatory domain"/>
    <property type="match status" value="1"/>
</dbReference>
<reference evidence="9 10" key="1">
    <citation type="submission" date="2018-11" db="EMBL/GenBank/DDBJ databases">
        <title>Arenibacter aquaticus sp.nov., a marine bacterium isolated from surface seawater in the South China Sea.</title>
        <authorList>
            <person name="Guo J."/>
            <person name="Sun J."/>
        </authorList>
    </citation>
    <scope>NUCLEOTIDE SEQUENCE [LARGE SCALE GENOMIC DNA]</scope>
    <source>
        <strain evidence="9 10">GUO666</strain>
    </source>
</reference>
<dbReference type="Pfam" id="PF13715">
    <property type="entry name" value="CarbopepD_reg_2"/>
    <property type="match status" value="1"/>
</dbReference>
<evidence type="ECO:0000256" key="5">
    <source>
        <dbReference type="ARBA" id="ARBA00023136"/>
    </source>
</evidence>
<keyword evidence="5 7" id="KW-0472">Membrane</keyword>
<dbReference type="PROSITE" id="PS52016">
    <property type="entry name" value="TONB_DEPENDENT_REC_3"/>
    <property type="match status" value="1"/>
</dbReference>
<organism evidence="9 10">
    <name type="scientific">Arenibacter aquaticus</name>
    <dbReference type="NCBI Taxonomy" id="2489054"/>
    <lineage>
        <taxon>Bacteria</taxon>
        <taxon>Pseudomonadati</taxon>
        <taxon>Bacteroidota</taxon>
        <taxon>Flavobacteriia</taxon>
        <taxon>Flavobacteriales</taxon>
        <taxon>Flavobacteriaceae</taxon>
        <taxon>Arenibacter</taxon>
    </lineage>
</organism>
<comment type="similarity">
    <text evidence="7">Belongs to the TonB-dependent receptor family.</text>
</comment>
<dbReference type="InterPro" id="IPR036942">
    <property type="entry name" value="Beta-barrel_TonB_sf"/>
</dbReference>
<sequence length="1151" mass="125176">MKKPRNTPEGWKYLFPQLNLKMKLSLLFLFTTILQLQAGLGYAQKTKITLNMSKASVLEVINEIESISEFKFFYSKGELNLNREVDIQVKQQPLGKVLKSLFFNSKVDYKIIDRQVVLKASKAIQPTTQSVVTPKVVQFQVSGTIIDTEGMPLPGASIVEKGTSNGTQTDFDGNFDLAVKDQNAVLVVSYLGFSTKEVSLAGQSQLNITLEESAAGLDEVVVVGFGTQKSSKVISAVAQVTNEQLNIEERPVTSVQGALLGAVPGLKGSFGSGSPGATPNLSIRGTSTLNNASLLVIIDGFEGSLTDINPQSIESVSVLKDAAAVAVYGARGANGVLLVTTKNTSRNEKVSVAYNMSNSIQTPSRLPGLLNSMELMEFSNVAAGEGNEIFGEDVLQLARENFYPDTNWADALYKDLAVQQSHNLSIVGGSEKTGYLIGAGYLDQEGLSLGSDEFKRLNLRIKVDTDVTDWLTTGINALISNRKTTSVPIAGSANVRGLPFYPVTSVDGLWVDKGNPGEVNPVAQAASGSFNEVDKDAINLQLYAKIKPFKNLVFEERVSIIKENQNTRNWTNVYDYVTFDFTDPDSYTNPDSANRTYVYGSPEARSLTLTSEGNYNFRTLSTLNYNLDSDVHSLGVLLGFQSETGEYEMFRAGRTGFLLDNVIDLSLGEIADPTIGGGLGTTSSRGGNETTLSYFGRVTYDYKSRYLMEASFRVDGSSFFLDNNRYGFFPAVSVGWNVAKEPFFSNVEFVDQFKLRASYGVSGDDSGVGASSIQLVNLNVSGYPIGGEIAPSLVLGSTSSQDLKWETATTLNLGLDASIWKGKLQFSAEYFNSNREDILDFVVTPTEFGFGSVPANLYSARSWGWEFSATHKNKIGDVNYWVSANISDYDNEITDVAGNETIDFAVGQSISDRLGYVTDGFFDSQDEIDGYVGADGTTVIDQSNVGGAYVGGFKYIDQPTIDTDGDGVMDTGDGAITADDRVIIDKNSAVNLNFGLNLGLQYKGLTLSARFYGALDNNQWWSGADAHEPFLGSGNAYSFQLDYWSPDNPNALFPTPQGTGIQGYTSGVTHFIQDNEYIKLQNVTLSYDFGKKLLDRISFVDKLNLVLSLENVGTIWTNSPAYDYGWDPELGVGLLDYPLPMTTSLGLNVRF</sequence>
<dbReference type="Gene3D" id="2.40.170.20">
    <property type="entry name" value="TonB-dependent receptor, beta-barrel domain"/>
    <property type="match status" value="1"/>
</dbReference>
<keyword evidence="6 7" id="KW-0998">Cell outer membrane</keyword>
<dbReference type="RefSeq" id="WP_126160391.1">
    <property type="nucleotide sequence ID" value="NZ_RQPJ01000001.1"/>
</dbReference>
<accession>A0A3S0CR27</accession>
<dbReference type="GO" id="GO:0009279">
    <property type="term" value="C:cell outer membrane"/>
    <property type="evidence" value="ECO:0007669"/>
    <property type="project" value="UniProtKB-SubCell"/>
</dbReference>
<protein>
    <submittedName>
        <fullName evidence="9">SusC/RagA family TonB-linked outer membrane protein</fullName>
    </submittedName>
</protein>
<proteinExistence type="inferred from homology"/>
<comment type="caution">
    <text evidence="9">The sequence shown here is derived from an EMBL/GenBank/DDBJ whole genome shotgun (WGS) entry which is preliminary data.</text>
</comment>
<dbReference type="Pfam" id="PF07715">
    <property type="entry name" value="Plug"/>
    <property type="match status" value="1"/>
</dbReference>
<keyword evidence="3 7" id="KW-1134">Transmembrane beta strand</keyword>
<evidence type="ECO:0000256" key="3">
    <source>
        <dbReference type="ARBA" id="ARBA00022452"/>
    </source>
</evidence>
<dbReference type="InterPro" id="IPR023996">
    <property type="entry name" value="TonB-dep_OMP_SusC/RagA"/>
</dbReference>
<keyword evidence="2 7" id="KW-0813">Transport</keyword>